<protein>
    <recommendedName>
        <fullName evidence="5">Partner and localiser of BRCA2 WD40 domain-containing protein</fullName>
    </recommendedName>
</protein>
<feature type="region of interest" description="Disordered" evidence="2">
    <location>
        <begin position="546"/>
        <end position="578"/>
    </location>
</feature>
<feature type="compositionally biased region" description="Polar residues" evidence="2">
    <location>
        <begin position="546"/>
        <end position="576"/>
    </location>
</feature>
<feature type="compositionally biased region" description="Basic and acidic residues" evidence="2">
    <location>
        <begin position="54"/>
        <end position="65"/>
    </location>
</feature>
<feature type="region of interest" description="Disordered" evidence="2">
    <location>
        <begin position="168"/>
        <end position="200"/>
    </location>
</feature>
<feature type="region of interest" description="Disordered" evidence="2">
    <location>
        <begin position="53"/>
        <end position="83"/>
    </location>
</feature>
<gene>
    <name evidence="3" type="ORF">SNE40_020192</name>
</gene>
<feature type="compositionally biased region" description="Basic and acidic residues" evidence="2">
    <location>
        <begin position="110"/>
        <end position="132"/>
    </location>
</feature>
<organism evidence="3 4">
    <name type="scientific">Patella caerulea</name>
    <name type="common">Rayed Mediterranean limpet</name>
    <dbReference type="NCBI Taxonomy" id="87958"/>
    <lineage>
        <taxon>Eukaryota</taxon>
        <taxon>Metazoa</taxon>
        <taxon>Spiralia</taxon>
        <taxon>Lophotrochozoa</taxon>
        <taxon>Mollusca</taxon>
        <taxon>Gastropoda</taxon>
        <taxon>Patellogastropoda</taxon>
        <taxon>Patelloidea</taxon>
        <taxon>Patellidae</taxon>
        <taxon>Patella</taxon>
    </lineage>
</organism>
<feature type="region of interest" description="Disordered" evidence="2">
    <location>
        <begin position="104"/>
        <end position="133"/>
    </location>
</feature>
<feature type="region of interest" description="Disordered" evidence="2">
    <location>
        <begin position="475"/>
        <end position="511"/>
    </location>
</feature>
<accession>A0AAN8GDL7</accession>
<comment type="caution">
    <text evidence="3">The sequence shown here is derived from an EMBL/GenBank/DDBJ whole genome shotgun (WGS) entry which is preliminary data.</text>
</comment>
<name>A0AAN8GDL7_PATCE</name>
<dbReference type="EMBL" id="JAZGQO010000015">
    <property type="protein sequence ID" value="KAK6169071.1"/>
    <property type="molecule type" value="Genomic_DNA"/>
</dbReference>
<feature type="coiled-coil region" evidence="1">
    <location>
        <begin position="1"/>
        <end position="35"/>
    </location>
</feature>
<feature type="compositionally biased region" description="Polar residues" evidence="2">
    <location>
        <begin position="601"/>
        <end position="613"/>
    </location>
</feature>
<dbReference type="Gene3D" id="2.130.10.10">
    <property type="entry name" value="YVTN repeat-like/Quinoprotein amine dehydrogenase"/>
    <property type="match status" value="1"/>
</dbReference>
<evidence type="ECO:0008006" key="5">
    <source>
        <dbReference type="Google" id="ProtNLM"/>
    </source>
</evidence>
<evidence type="ECO:0000313" key="3">
    <source>
        <dbReference type="EMBL" id="KAK6169071.1"/>
    </source>
</evidence>
<reference evidence="3 4" key="1">
    <citation type="submission" date="2024-01" db="EMBL/GenBank/DDBJ databases">
        <title>The genome of the rayed Mediterranean limpet Patella caerulea (Linnaeus, 1758).</title>
        <authorList>
            <person name="Anh-Thu Weber A."/>
            <person name="Halstead-Nussloch G."/>
        </authorList>
    </citation>
    <scope>NUCLEOTIDE SEQUENCE [LARGE SCALE GENOMIC DNA]</scope>
    <source>
        <strain evidence="3">AATW-2023a</strain>
        <tissue evidence="3">Whole specimen</tissue>
    </source>
</reference>
<dbReference type="Proteomes" id="UP001347796">
    <property type="component" value="Unassembled WGS sequence"/>
</dbReference>
<sequence>MDDEKSKLRDKEKQLANLKKLLAIKERKLERSLRANRVREHVRKKIKEQALIAAREEEKTHETSLTKKKPTNRKVSAQDSRSEKLYGCSIQGKATLITDSVHKTKSSFPLRDEKSTPRHEQRTPDPLKEGKSSDISVFNIKHSDHSPHKYVTPGNSQVPRKLIHSFTDSTSPLLKPSHITPLSNDKDTVQLQSKKTPTSHEKCLSADQIEINNSCNSHTIINQSHSLLLNDSLSLTPTFNLETQGRQPNRDSILGEHCEVKHGRQLVYNPSVKLLSLLEKSDSVLGDRIFRHENSTSDELVLISQSKSSIRDAANQSKSKHGSEKRLKKCISNVVDRKPLKVKSQEKQKQNYESQDIQFDKSFKSVIEGEDQLPAYHYKKEKDNQDCSSQQRKVNHNNITFNNQENQSFNKELALELNTANESSYLNSSQEELSDTDSQKSVSILINRNTNTPTNDLDNKTIEISSGDEVEEVKIKPQTPYWSSMNSDKNKDSKSSPVVKNVSTTNFRSKTDTKNNYHQIAVSKSEISPEKTFQCVQDVLKRSDSEFSQQEVSQDSPSNKSHQLHSMRTPLFSSKNPDNESFLAQQEVIKMTSHKNESVCKQDTYSQNSTSLTETEDGDTLSLKRRKFKNRKRSFNRTLINSCDSSQESEKKRIKLQEKPKERSLCVTSTLTRHPNKSESPDYLSSWEGIDGNTIDTCNKKRHQFDATSISDNSENVINSKSQTQAISNSKVSDQKNNLKVIQSVQDSEVSEHVDSVDEIQENRNLDEEKTISVKNKHNDKARRFIEYSQFTELDVVEFSQFTFSEEFLSSQTSSTSNGNPRKRRKNHLSNIIQRRSPRVSSASSLLSSQFSEGYSEKSLRLTKKEKCLKISSVFQFLIDEVKRNKSESEFSLPENVYRKFIAIKNSEWASKKPKTKNLENFDSAGHASQVKSSSCSINSSESKSELKKPGETKIKACKSENVQAFNSKVSPTSFLDVDVVYDSEPIIEDDSLSEPKCYHRNDAMESQDIDVSVISETENDKSVVTSAHKSVIVNSFETQKHNLGNISVESGKIDVSVISESDTDKPMVENIDDNMQYPKVLKNENPFEKTPLFKENTSLKTIMADVDKVTIDINPVCLTNGARNVSKVLTDSSERVDNINNEKRLLNEKKEENDFVEFNRNNLDISKDNARVENNQALNMGNFVTTPKISDLKNRKKSLISHLNCATSTPKVSNISTLETDPFTTPKDANFRKCFNFPNEEGTPPLFKSQKETTPIKDSLGVGKLLDDSILSVDTPLQSEDTGANENINPIECIKLCRREPVVYINGGRWIMNGEEQRYIVSILPSAISLWTKGDGDWENELDWFLSPSYQATNGWCIKKQNKVVMVIMEEDKEGDQRLSLFFYDLTSGESNMSPIELKQDLDCPVTSLLCCILETDEVIIGFNHPTIYSADKYLLIDGFKQLTVCCHLESNRGYLLDVQQVLHIDACVVGLTADREAVIWNHEEGFILKKINLRCVLSSGVSVTSLQHSQGYLLFHVMNRVKNSSPGYLLIVNPINDTSLILQDYQSLQYSWKGLNSVDTFVDMQIAVDIHGNTGLWDMSSGELLASLLRSDVTSTSISQSNQTLLYLGLKTGVIHIYSISCSDVL</sequence>
<proteinExistence type="predicted"/>
<feature type="compositionally biased region" description="Polar residues" evidence="2">
    <location>
        <begin position="810"/>
        <end position="820"/>
    </location>
</feature>
<feature type="region of interest" description="Disordered" evidence="2">
    <location>
        <begin position="595"/>
        <end position="620"/>
    </location>
</feature>
<keyword evidence="1" id="KW-0175">Coiled coil</keyword>
<evidence type="ECO:0000256" key="2">
    <source>
        <dbReference type="SAM" id="MobiDB-lite"/>
    </source>
</evidence>
<dbReference type="InterPro" id="IPR015943">
    <property type="entry name" value="WD40/YVTN_repeat-like_dom_sf"/>
</dbReference>
<keyword evidence="4" id="KW-1185">Reference proteome</keyword>
<feature type="region of interest" description="Disordered" evidence="2">
    <location>
        <begin position="810"/>
        <end position="845"/>
    </location>
</feature>
<evidence type="ECO:0000256" key="1">
    <source>
        <dbReference type="SAM" id="Coils"/>
    </source>
</evidence>
<evidence type="ECO:0000313" key="4">
    <source>
        <dbReference type="Proteomes" id="UP001347796"/>
    </source>
</evidence>